<gene>
    <name evidence="1" type="ORF">X801_06939</name>
</gene>
<sequence>LFDPLLALVRSVRRHVKVVLNSTGIPTFYLDSSRDSPLRFTSTVGTKLIQPCGNFSANSAYPFCGQLPDHTHTNEYIMFHTTAKRHKQLKSDQNSIGLVNTEENSHGEYRSGESLLAPTDGNIGILDAYV</sequence>
<accession>A0A1S8WS46</accession>
<protein>
    <submittedName>
        <fullName evidence="1">Uncharacterized protein</fullName>
    </submittedName>
</protein>
<feature type="non-terminal residue" evidence="1">
    <location>
        <position position="1"/>
    </location>
</feature>
<evidence type="ECO:0000313" key="1">
    <source>
        <dbReference type="EMBL" id="OON17225.1"/>
    </source>
</evidence>
<reference evidence="1 2" key="1">
    <citation type="submission" date="2015-03" db="EMBL/GenBank/DDBJ databases">
        <title>Draft genome of the nematode, Opisthorchis viverrini.</title>
        <authorList>
            <person name="Mitreva M."/>
        </authorList>
    </citation>
    <scope>NUCLEOTIDE SEQUENCE [LARGE SCALE GENOMIC DNA]</scope>
    <source>
        <strain evidence="1">Khon Kaen</strain>
    </source>
</reference>
<evidence type="ECO:0000313" key="2">
    <source>
        <dbReference type="Proteomes" id="UP000243686"/>
    </source>
</evidence>
<keyword evidence="2" id="KW-1185">Reference proteome</keyword>
<dbReference type="AlphaFoldDB" id="A0A1S8WS46"/>
<dbReference type="Proteomes" id="UP000243686">
    <property type="component" value="Unassembled WGS sequence"/>
</dbReference>
<organism evidence="1 2">
    <name type="scientific">Opisthorchis viverrini</name>
    <name type="common">Southeast Asian liver fluke</name>
    <dbReference type="NCBI Taxonomy" id="6198"/>
    <lineage>
        <taxon>Eukaryota</taxon>
        <taxon>Metazoa</taxon>
        <taxon>Spiralia</taxon>
        <taxon>Lophotrochozoa</taxon>
        <taxon>Platyhelminthes</taxon>
        <taxon>Trematoda</taxon>
        <taxon>Digenea</taxon>
        <taxon>Opisthorchiida</taxon>
        <taxon>Opisthorchiata</taxon>
        <taxon>Opisthorchiidae</taxon>
        <taxon>Opisthorchis</taxon>
    </lineage>
</organism>
<dbReference type="EMBL" id="KV895681">
    <property type="protein sequence ID" value="OON17225.1"/>
    <property type="molecule type" value="Genomic_DNA"/>
</dbReference>
<feature type="non-terminal residue" evidence="1">
    <location>
        <position position="130"/>
    </location>
</feature>
<proteinExistence type="predicted"/>
<name>A0A1S8WS46_OPIVI</name>